<dbReference type="KEGG" id="cad:Curi_c14010"/>
<dbReference type="PATRIC" id="fig|1128398.3.peg.1424"/>
<sequence length="364" mass="40764">MISFKEGTVVRIIESYDEIDWIEIEINGEISKGVNYRSLTGEITIGDSVILNTTAVDLSLGTGGQHFVIHNKKNTHKDIEGSGHIMKLRYTPMQFKCLATEEQDSPYHNHIKDFTSLDKKIFIVGTLHSMLAPISATIKYLRPELKINYIMTDSGALPIQFSKTVKNLKQKGIIDNTITVGHSFGGDFECINIYTGIITAKEVLDSDITIITMGPGIVGTGTKYGFSGIEQGYIVDAINSLGGTSIVVPRISFRDKRNRHTGMSHHSLTILNEIIKTKTNLILPKLDLEKENFIKDQMKNTDIFEKHDISYEDGTCVKNALEHYKLKITTMGRGYDEDKEFFTTLGAVAKGALCYDIRRKDDEK</sequence>
<dbReference type="HOGENOM" id="CLU_042007_0_0_9"/>
<dbReference type="eggNOG" id="COG3502">
    <property type="taxonomic scope" value="Bacteria"/>
</dbReference>
<dbReference type="STRING" id="1128398.Curi_c14010"/>
<keyword evidence="2" id="KW-1185">Reference proteome</keyword>
<reference evidence="1 2" key="1">
    <citation type="journal article" date="2012" name="PLoS ONE">
        <title>The purine-utilizing bacterium Clostridium acidurici 9a: a genome-guided metabolic reconsideration.</title>
        <authorList>
            <person name="Hartwich K."/>
            <person name="Poehlein A."/>
            <person name="Daniel R."/>
        </authorList>
    </citation>
    <scope>NUCLEOTIDE SEQUENCE [LARGE SCALE GENOMIC DNA]</scope>
    <source>
        <strain evidence="2">ATCC 7906 / DSM 604 / BCRC 14475 / CIP 104303 / KCTC 5404 / NCIMB 10678 / 9a</strain>
    </source>
</reference>
<evidence type="ECO:0000313" key="2">
    <source>
        <dbReference type="Proteomes" id="UP000006094"/>
    </source>
</evidence>
<dbReference type="InterPro" id="IPR024479">
    <property type="entry name" value="DUF3866"/>
</dbReference>
<dbReference type="EMBL" id="CP003326">
    <property type="protein sequence ID" value="AFS78411.1"/>
    <property type="molecule type" value="Genomic_DNA"/>
</dbReference>
<dbReference type="Proteomes" id="UP000006094">
    <property type="component" value="Chromosome"/>
</dbReference>
<protein>
    <recommendedName>
        <fullName evidence="3">DUF3866 domain-containing protein</fullName>
    </recommendedName>
</protein>
<dbReference type="Pfam" id="PF12982">
    <property type="entry name" value="DUF3866"/>
    <property type="match status" value="1"/>
</dbReference>
<evidence type="ECO:0000313" key="1">
    <source>
        <dbReference type="EMBL" id="AFS78411.1"/>
    </source>
</evidence>
<accession>K0B1A1</accession>
<gene>
    <name evidence="1" type="ordered locus">Curi_c14010</name>
</gene>
<dbReference type="AlphaFoldDB" id="K0B1A1"/>
<organism evidence="1 2">
    <name type="scientific">Gottschalkia acidurici (strain ATCC 7906 / DSM 604 / BCRC 14475 / CIP 104303 / KCTC 5404 / NCIMB 10678 / 9a)</name>
    <name type="common">Clostridium acidurici</name>
    <dbReference type="NCBI Taxonomy" id="1128398"/>
    <lineage>
        <taxon>Bacteria</taxon>
        <taxon>Bacillati</taxon>
        <taxon>Bacillota</taxon>
        <taxon>Tissierellia</taxon>
        <taxon>Tissierellales</taxon>
        <taxon>Gottschalkiaceae</taxon>
        <taxon>Gottschalkia</taxon>
    </lineage>
</organism>
<name>K0B1A1_GOTA9</name>
<proteinExistence type="predicted"/>
<dbReference type="OrthoDB" id="3401376at2"/>
<evidence type="ECO:0008006" key="3">
    <source>
        <dbReference type="Google" id="ProtNLM"/>
    </source>
</evidence>
<dbReference type="RefSeq" id="WP_014967548.1">
    <property type="nucleotide sequence ID" value="NC_018664.1"/>
</dbReference>